<evidence type="ECO:0000313" key="2">
    <source>
        <dbReference type="Proteomes" id="UP001162501"/>
    </source>
</evidence>
<accession>A0AC59ZY01</accession>
<dbReference type="Proteomes" id="UP001162501">
    <property type="component" value="Chromosome 5"/>
</dbReference>
<proteinExistence type="predicted"/>
<protein>
    <submittedName>
        <fullName evidence="1">Uncharacterized protein</fullName>
    </submittedName>
</protein>
<evidence type="ECO:0000313" key="1">
    <source>
        <dbReference type="EMBL" id="CAN0529061.1"/>
    </source>
</evidence>
<reference evidence="1" key="1">
    <citation type="submission" date="2023-05" db="EMBL/GenBank/DDBJ databases">
        <authorList>
            <consortium name="ELIXIR-Norway"/>
        </authorList>
    </citation>
    <scope>NUCLEOTIDE SEQUENCE</scope>
</reference>
<organism evidence="1 2">
    <name type="scientific">Rangifer tarandus platyrhynchus</name>
    <name type="common">Svalbard reindeer</name>
    <dbReference type="NCBI Taxonomy" id="3082113"/>
    <lineage>
        <taxon>Eukaryota</taxon>
        <taxon>Metazoa</taxon>
        <taxon>Chordata</taxon>
        <taxon>Craniata</taxon>
        <taxon>Vertebrata</taxon>
        <taxon>Euteleostomi</taxon>
        <taxon>Mammalia</taxon>
        <taxon>Eutheria</taxon>
        <taxon>Laurasiatheria</taxon>
        <taxon>Artiodactyla</taxon>
        <taxon>Ruminantia</taxon>
        <taxon>Pecora</taxon>
        <taxon>Cervidae</taxon>
        <taxon>Odocoileinae</taxon>
        <taxon>Rangifer</taxon>
    </lineage>
</organism>
<gene>
    <name evidence="1" type="ORF">MRATA1EN22A_LOCUS24418</name>
</gene>
<sequence>MSHEESLCTCAVAAGSVDKTRGARRLEGRPADTSTLCETLICVLPDVQLSIFANTLGVPLFLLVVLCHYMAVNNPRKQE</sequence>
<dbReference type="EMBL" id="OX596089">
    <property type="protein sequence ID" value="CAN0529061.1"/>
    <property type="molecule type" value="Genomic_DNA"/>
</dbReference>
<reference evidence="1" key="2">
    <citation type="submission" date="2025-03" db="EMBL/GenBank/DDBJ databases">
        <authorList>
            <consortium name="ELIXIR-Norway"/>
            <consortium name="Elixir Norway"/>
        </authorList>
    </citation>
    <scope>NUCLEOTIDE SEQUENCE</scope>
</reference>
<name>A0AC59ZY01_RANTA</name>